<accession>A0A485M597</accession>
<keyword evidence="5" id="KW-0488">Methylation</keyword>
<keyword evidence="8 11" id="KW-1133">Transmembrane helix</keyword>
<dbReference type="NCBIfam" id="TIGR02532">
    <property type="entry name" value="IV_pilin_GFxxxE"/>
    <property type="match status" value="1"/>
</dbReference>
<dbReference type="PANTHER" id="PTHR30093">
    <property type="entry name" value="GENERAL SECRETION PATHWAY PROTEIN G"/>
    <property type="match status" value="1"/>
</dbReference>
<protein>
    <recommendedName>
        <fullName evidence="3">Type II secretion system core protein G</fullName>
    </recommendedName>
</protein>
<feature type="transmembrane region" description="Helical" evidence="11">
    <location>
        <begin position="6"/>
        <end position="27"/>
    </location>
</feature>
<name>A0A485M597_9ZZZZ</name>
<reference evidence="13" key="1">
    <citation type="submission" date="2019-03" db="EMBL/GenBank/DDBJ databases">
        <authorList>
            <person name="Hao L."/>
        </authorList>
    </citation>
    <scope>NUCLEOTIDE SEQUENCE</scope>
</reference>
<dbReference type="InterPro" id="IPR013545">
    <property type="entry name" value="T2SS_protein-GspG_C"/>
</dbReference>
<evidence type="ECO:0000256" key="11">
    <source>
        <dbReference type="SAM" id="Phobius"/>
    </source>
</evidence>
<evidence type="ECO:0000256" key="10">
    <source>
        <dbReference type="SAM" id="MobiDB-lite"/>
    </source>
</evidence>
<evidence type="ECO:0000256" key="9">
    <source>
        <dbReference type="ARBA" id="ARBA00023136"/>
    </source>
</evidence>
<dbReference type="InterPro" id="IPR012902">
    <property type="entry name" value="N_methyl_site"/>
</dbReference>
<dbReference type="GO" id="GO:0005886">
    <property type="term" value="C:plasma membrane"/>
    <property type="evidence" value="ECO:0007669"/>
    <property type="project" value="UniProtKB-SubCell"/>
</dbReference>
<dbReference type="Pfam" id="PF08334">
    <property type="entry name" value="T2SSG"/>
    <property type="match status" value="1"/>
</dbReference>
<dbReference type="NCBIfam" id="TIGR01710">
    <property type="entry name" value="typeII_sec_gspG"/>
    <property type="match status" value="1"/>
</dbReference>
<evidence type="ECO:0000256" key="4">
    <source>
        <dbReference type="ARBA" id="ARBA00022475"/>
    </source>
</evidence>
<keyword evidence="4" id="KW-1003">Cell membrane</keyword>
<dbReference type="Pfam" id="PF07963">
    <property type="entry name" value="N_methyl"/>
    <property type="match status" value="1"/>
</dbReference>
<organism evidence="13">
    <name type="scientific">anaerobic digester metagenome</name>
    <dbReference type="NCBI Taxonomy" id="1263854"/>
    <lineage>
        <taxon>unclassified sequences</taxon>
        <taxon>metagenomes</taxon>
        <taxon>ecological metagenomes</taxon>
    </lineage>
</organism>
<keyword evidence="7 11" id="KW-0812">Transmembrane</keyword>
<evidence type="ECO:0000256" key="7">
    <source>
        <dbReference type="ARBA" id="ARBA00022692"/>
    </source>
</evidence>
<evidence type="ECO:0000256" key="5">
    <source>
        <dbReference type="ARBA" id="ARBA00022481"/>
    </source>
</evidence>
<evidence type="ECO:0000256" key="6">
    <source>
        <dbReference type="ARBA" id="ARBA00022519"/>
    </source>
</evidence>
<evidence type="ECO:0000313" key="13">
    <source>
        <dbReference type="EMBL" id="VFU16196.1"/>
    </source>
</evidence>
<evidence type="ECO:0000256" key="2">
    <source>
        <dbReference type="ARBA" id="ARBA00009984"/>
    </source>
</evidence>
<evidence type="ECO:0000256" key="8">
    <source>
        <dbReference type="ARBA" id="ARBA00022989"/>
    </source>
</evidence>
<sequence>MKNRGFTLLELLVVIVILGILATYVGTKIMGKPDEARQTQARIQIQALENALNMYRLDNGDYPSTEQGLKALVEKPVAGNVPRNWREGGYLDKSRVPKDPWNYDYAYLYPGVRNPNGFDLFSYGADGQPGGEGKDADIGNWDAETDSRY</sequence>
<dbReference type="EMBL" id="CAADRM010000117">
    <property type="protein sequence ID" value="VFU16196.1"/>
    <property type="molecule type" value="Genomic_DNA"/>
</dbReference>
<dbReference type="Gene3D" id="3.30.700.10">
    <property type="entry name" value="Glycoprotein, Type 4 Pilin"/>
    <property type="match status" value="1"/>
</dbReference>
<comment type="similarity">
    <text evidence="2">Belongs to the GSP G family.</text>
</comment>
<dbReference type="InterPro" id="IPR010054">
    <property type="entry name" value="Type2_sec_GspG"/>
</dbReference>
<dbReference type="SUPFAM" id="SSF54523">
    <property type="entry name" value="Pili subunits"/>
    <property type="match status" value="1"/>
</dbReference>
<gene>
    <name evidence="13" type="primary">gspG</name>
    <name evidence="13" type="ORF">SCFA_520006</name>
</gene>
<dbReference type="PANTHER" id="PTHR30093:SF44">
    <property type="entry name" value="TYPE II SECRETION SYSTEM CORE PROTEIN G"/>
    <property type="match status" value="1"/>
</dbReference>
<comment type="subcellular location">
    <subcellularLocation>
        <location evidence="1">Cell inner membrane</location>
        <topology evidence="1">Single-pass membrane protein</topology>
    </subcellularLocation>
</comment>
<feature type="region of interest" description="Disordered" evidence="10">
    <location>
        <begin position="123"/>
        <end position="149"/>
    </location>
</feature>
<evidence type="ECO:0000256" key="1">
    <source>
        <dbReference type="ARBA" id="ARBA00004377"/>
    </source>
</evidence>
<feature type="domain" description="Type II secretion system protein GspG C-terminal" evidence="12">
    <location>
        <begin position="28"/>
        <end position="141"/>
    </location>
</feature>
<keyword evidence="9 11" id="KW-0472">Membrane</keyword>
<proteinExistence type="inferred from homology"/>
<dbReference type="AlphaFoldDB" id="A0A485M597"/>
<dbReference type="GO" id="GO:0015628">
    <property type="term" value="P:protein secretion by the type II secretion system"/>
    <property type="evidence" value="ECO:0007669"/>
    <property type="project" value="InterPro"/>
</dbReference>
<dbReference type="GO" id="GO:0015627">
    <property type="term" value="C:type II protein secretion system complex"/>
    <property type="evidence" value="ECO:0007669"/>
    <property type="project" value="InterPro"/>
</dbReference>
<evidence type="ECO:0000256" key="3">
    <source>
        <dbReference type="ARBA" id="ARBA00020042"/>
    </source>
</evidence>
<dbReference type="InterPro" id="IPR000983">
    <property type="entry name" value="Bac_GSPG_pilin"/>
</dbReference>
<evidence type="ECO:0000259" key="12">
    <source>
        <dbReference type="Pfam" id="PF08334"/>
    </source>
</evidence>
<dbReference type="PRINTS" id="PR00813">
    <property type="entry name" value="BCTERIALGSPG"/>
</dbReference>
<keyword evidence="6" id="KW-0997">Cell inner membrane</keyword>
<dbReference type="InterPro" id="IPR045584">
    <property type="entry name" value="Pilin-like"/>
</dbReference>